<protein>
    <submittedName>
        <fullName evidence="3">Uncharacterized protein</fullName>
    </submittedName>
</protein>
<keyword evidence="2" id="KW-0812">Transmembrane</keyword>
<keyword evidence="2" id="KW-1133">Transmembrane helix</keyword>
<organism evidence="3 4">
    <name type="scientific">Fodinicola feengrottensis</name>
    <dbReference type="NCBI Taxonomy" id="435914"/>
    <lineage>
        <taxon>Bacteria</taxon>
        <taxon>Bacillati</taxon>
        <taxon>Actinomycetota</taxon>
        <taxon>Actinomycetes</taxon>
        <taxon>Mycobacteriales</taxon>
        <taxon>Fodinicola</taxon>
    </lineage>
</organism>
<name>A0ABP4SYR5_9ACTN</name>
<evidence type="ECO:0000256" key="1">
    <source>
        <dbReference type="SAM" id="MobiDB-lite"/>
    </source>
</evidence>
<proteinExistence type="predicted"/>
<sequence length="188" mass="19994">MKGDQYEGAYDRSDARRRLEEPSLQSLEPHVGLPFGRIPRLPTKWLIVALVAFVALGAGFIVANPNSELPPGNCQHTTLTLRSADQPTGYPISWTATGPVGRYQLTVGVTKLTVDKAGQPHIAGTDRGNETDASIEGTPFPMSGCKAAGTFKVQQGHGTQTARIFRLDGGAAREVAEAGLTSRGRVTP</sequence>
<feature type="region of interest" description="Disordered" evidence="1">
    <location>
        <begin position="1"/>
        <end position="23"/>
    </location>
</feature>
<accession>A0ABP4SYR5</accession>
<evidence type="ECO:0000256" key="2">
    <source>
        <dbReference type="SAM" id="Phobius"/>
    </source>
</evidence>
<comment type="caution">
    <text evidence="3">The sequence shown here is derived from an EMBL/GenBank/DDBJ whole genome shotgun (WGS) entry which is preliminary data.</text>
</comment>
<evidence type="ECO:0000313" key="3">
    <source>
        <dbReference type="EMBL" id="GAA1679377.1"/>
    </source>
</evidence>
<feature type="compositionally biased region" description="Basic and acidic residues" evidence="1">
    <location>
        <begin position="1"/>
        <end position="21"/>
    </location>
</feature>
<feature type="transmembrane region" description="Helical" evidence="2">
    <location>
        <begin position="45"/>
        <end position="63"/>
    </location>
</feature>
<reference evidence="4" key="1">
    <citation type="journal article" date="2019" name="Int. J. Syst. Evol. Microbiol.">
        <title>The Global Catalogue of Microorganisms (GCM) 10K type strain sequencing project: providing services to taxonomists for standard genome sequencing and annotation.</title>
        <authorList>
            <consortium name="The Broad Institute Genomics Platform"/>
            <consortium name="The Broad Institute Genome Sequencing Center for Infectious Disease"/>
            <person name="Wu L."/>
            <person name="Ma J."/>
        </authorList>
    </citation>
    <scope>NUCLEOTIDE SEQUENCE [LARGE SCALE GENOMIC DNA]</scope>
    <source>
        <strain evidence="4">JCM 14718</strain>
    </source>
</reference>
<dbReference type="RefSeq" id="WP_344310875.1">
    <property type="nucleotide sequence ID" value="NZ_BAAANY010000009.1"/>
</dbReference>
<gene>
    <name evidence="3" type="ORF">GCM10009765_30740</name>
</gene>
<keyword evidence="4" id="KW-1185">Reference proteome</keyword>
<evidence type="ECO:0000313" key="4">
    <source>
        <dbReference type="Proteomes" id="UP001500618"/>
    </source>
</evidence>
<dbReference type="EMBL" id="BAAANY010000009">
    <property type="protein sequence ID" value="GAA1679377.1"/>
    <property type="molecule type" value="Genomic_DNA"/>
</dbReference>
<keyword evidence="2" id="KW-0472">Membrane</keyword>
<dbReference type="Proteomes" id="UP001500618">
    <property type="component" value="Unassembled WGS sequence"/>
</dbReference>